<evidence type="ECO:0000313" key="4">
    <source>
        <dbReference type="Proteomes" id="UP000245926"/>
    </source>
</evidence>
<name>A0A2U8W8R6_9HYPH</name>
<dbReference type="EMBL" id="CP029550">
    <property type="protein sequence ID" value="AWN42523.1"/>
    <property type="molecule type" value="Genomic_DNA"/>
</dbReference>
<sequence>MPEETQGDSPQLTAIAADLVSAYVANNPVPPAELPALIARVHAALDGLASGLRHLPADEQPKPTPTQVRRSVTPDALISFLDGKPYKTLKRHLAKHGLEPNSYRERYGLPRDYPMVCPNYSEQRSALARNLGLGRPGGGASQIGGDEAAPTPAARTGRGRRATWP</sequence>
<dbReference type="AlphaFoldDB" id="A0A2U8W8R6"/>
<keyword evidence="4" id="KW-1185">Reference proteome</keyword>
<feature type="region of interest" description="Disordered" evidence="2">
    <location>
        <begin position="128"/>
        <end position="165"/>
    </location>
</feature>
<dbReference type="GO" id="GO:0003677">
    <property type="term" value="F:DNA binding"/>
    <property type="evidence" value="ECO:0007669"/>
    <property type="project" value="InterPro"/>
</dbReference>
<organism evidence="3 4">
    <name type="scientific">Methylobacterium durans</name>
    <dbReference type="NCBI Taxonomy" id="2202825"/>
    <lineage>
        <taxon>Bacteria</taxon>
        <taxon>Pseudomonadati</taxon>
        <taxon>Pseudomonadota</taxon>
        <taxon>Alphaproteobacteria</taxon>
        <taxon>Hyphomicrobiales</taxon>
        <taxon>Methylobacteriaceae</taxon>
        <taxon>Methylobacterium</taxon>
    </lineage>
</organism>
<evidence type="ECO:0000256" key="1">
    <source>
        <dbReference type="ARBA" id="ARBA00007031"/>
    </source>
</evidence>
<dbReference type="GO" id="GO:0008270">
    <property type="term" value="F:zinc ion binding"/>
    <property type="evidence" value="ECO:0007669"/>
    <property type="project" value="InterPro"/>
</dbReference>
<dbReference type="Proteomes" id="UP000245926">
    <property type="component" value="Chromosome"/>
</dbReference>
<accession>A0A2U8W8R6</accession>
<dbReference type="KEGG" id="mets:DK389_20985"/>
<dbReference type="RefSeq" id="WP_109892488.1">
    <property type="nucleotide sequence ID" value="NZ_CP029550.1"/>
</dbReference>
<evidence type="ECO:0000256" key="2">
    <source>
        <dbReference type="SAM" id="MobiDB-lite"/>
    </source>
</evidence>
<protein>
    <submittedName>
        <fullName evidence="3">MucR family transcriptional regulator</fullName>
    </submittedName>
</protein>
<dbReference type="OrthoDB" id="9809693at2"/>
<dbReference type="InterPro" id="IPR041920">
    <property type="entry name" value="ROS/MUCR_sf"/>
</dbReference>
<comment type="similarity">
    <text evidence="1">Belongs to the ros/MucR family.</text>
</comment>
<reference evidence="4" key="1">
    <citation type="submission" date="2018-05" db="EMBL/GenBank/DDBJ databases">
        <title>Complete Genome Sequence of Methylobacterium sp. 17SD2-17.</title>
        <authorList>
            <person name="Srinivasan S."/>
        </authorList>
    </citation>
    <scope>NUCLEOTIDE SEQUENCE [LARGE SCALE GENOMIC DNA]</scope>
    <source>
        <strain evidence="4">17SD2-17</strain>
    </source>
</reference>
<evidence type="ECO:0000313" key="3">
    <source>
        <dbReference type="EMBL" id="AWN42523.1"/>
    </source>
</evidence>
<gene>
    <name evidence="3" type="ORF">DK389_20985</name>
</gene>
<dbReference type="InterPro" id="IPR008807">
    <property type="entry name" value="ROS_MUCR"/>
</dbReference>
<dbReference type="GO" id="GO:0006355">
    <property type="term" value="P:regulation of DNA-templated transcription"/>
    <property type="evidence" value="ECO:0007669"/>
    <property type="project" value="InterPro"/>
</dbReference>
<proteinExistence type="inferred from homology"/>
<dbReference type="Gene3D" id="1.10.10.1550">
    <property type="entry name" value="ROS/MUCR transcriptional regulator protein"/>
    <property type="match status" value="1"/>
</dbReference>
<dbReference type="Pfam" id="PF05443">
    <property type="entry name" value="ROS_MUCR"/>
    <property type="match status" value="1"/>
</dbReference>